<evidence type="ECO:0000313" key="2">
    <source>
        <dbReference type="Proteomes" id="UP000309788"/>
    </source>
</evidence>
<dbReference type="OrthoDB" id="6921581at2"/>
<dbReference type="RefSeq" id="WP_138280239.1">
    <property type="nucleotide sequence ID" value="NZ_BMGE01000001.1"/>
</dbReference>
<keyword evidence="2" id="KW-1185">Reference proteome</keyword>
<reference evidence="1 2" key="1">
    <citation type="submission" date="2019-05" db="EMBL/GenBank/DDBJ databases">
        <authorList>
            <person name="Qu J.-H."/>
        </authorList>
    </citation>
    <scope>NUCLEOTIDE SEQUENCE [LARGE SCALE GENOMIC DNA]</scope>
    <source>
        <strain evidence="1 2">Z12</strain>
    </source>
</reference>
<gene>
    <name evidence="1" type="ORF">FEM55_05285</name>
</gene>
<accession>A0A5R9KKG6</accession>
<dbReference type="EMBL" id="VCEI01000011">
    <property type="protein sequence ID" value="TLU96546.1"/>
    <property type="molecule type" value="Genomic_DNA"/>
</dbReference>
<proteinExistence type="predicted"/>
<evidence type="ECO:0000313" key="1">
    <source>
        <dbReference type="EMBL" id="TLU96546.1"/>
    </source>
</evidence>
<sequence length="217" mass="24964">MPDVEKSKFIKEKFRIIQSAKTIEELISIENSNILRNYKMDAETYPKIGFMITPNEIKILKERGVLSENYELVKGGVDSIEDPLTKILYAMIWKNGDLKKIKHIIRGAAETSNINSGTLPDDAIVFYQFGKYLSGKSGEPIIDQHVLRAFGIFKASNLREVAPWRTFKLVTSAHHDLIKEYIDWLSSDIIQPELRAINNYSYYIDRVLFALGKYAKR</sequence>
<protein>
    <submittedName>
        <fullName evidence="1">Uncharacterized protein</fullName>
    </submittedName>
</protein>
<dbReference type="Proteomes" id="UP000309788">
    <property type="component" value="Unassembled WGS sequence"/>
</dbReference>
<organism evidence="1 2">
    <name type="scientific">Dyadobacter sediminis</name>
    <dbReference type="NCBI Taxonomy" id="1493691"/>
    <lineage>
        <taxon>Bacteria</taxon>
        <taxon>Pseudomonadati</taxon>
        <taxon>Bacteroidota</taxon>
        <taxon>Cytophagia</taxon>
        <taxon>Cytophagales</taxon>
        <taxon>Spirosomataceae</taxon>
        <taxon>Dyadobacter</taxon>
    </lineage>
</organism>
<dbReference type="AlphaFoldDB" id="A0A5R9KKG6"/>
<name>A0A5R9KKG6_9BACT</name>
<comment type="caution">
    <text evidence="1">The sequence shown here is derived from an EMBL/GenBank/DDBJ whole genome shotgun (WGS) entry which is preliminary data.</text>
</comment>